<dbReference type="RefSeq" id="WP_235706171.1">
    <property type="nucleotide sequence ID" value="NZ_JAKGBZ010000094.1"/>
</dbReference>
<keyword evidence="6" id="KW-1185">Reference proteome</keyword>
<name>A0ABS9E3F0_9PROT</name>
<comment type="caution">
    <text evidence="5">The sequence shown here is derived from an EMBL/GenBank/DDBJ whole genome shotgun (WGS) entry which is preliminary data.</text>
</comment>
<organism evidence="5 6">
    <name type="scientific">Acidiphilium iwatense</name>
    <dbReference type="NCBI Taxonomy" id="768198"/>
    <lineage>
        <taxon>Bacteria</taxon>
        <taxon>Pseudomonadati</taxon>
        <taxon>Pseudomonadota</taxon>
        <taxon>Alphaproteobacteria</taxon>
        <taxon>Acetobacterales</taxon>
        <taxon>Acidocellaceae</taxon>
        <taxon>Acidiphilium</taxon>
    </lineage>
</organism>
<protein>
    <submittedName>
        <fullName evidence="5">CBS domain-containing protein</fullName>
    </submittedName>
</protein>
<evidence type="ECO:0000259" key="3">
    <source>
        <dbReference type="PROSITE" id="PS50914"/>
    </source>
</evidence>
<feature type="domain" description="CBS" evidence="4">
    <location>
        <begin position="127"/>
        <end position="182"/>
    </location>
</feature>
<evidence type="ECO:0000313" key="6">
    <source>
        <dbReference type="Proteomes" id="UP001521209"/>
    </source>
</evidence>
<dbReference type="PROSITE" id="PS51371">
    <property type="entry name" value="CBS"/>
    <property type="match status" value="2"/>
</dbReference>
<dbReference type="CDD" id="cd04586">
    <property type="entry name" value="CBS_pair_BON_assoc"/>
    <property type="match status" value="1"/>
</dbReference>
<dbReference type="PANTHER" id="PTHR43080:SF26">
    <property type="entry name" value="REGULATORY PROTEIN"/>
    <property type="match status" value="1"/>
</dbReference>
<dbReference type="InterPro" id="IPR007055">
    <property type="entry name" value="BON_dom"/>
</dbReference>
<dbReference type="Gene3D" id="3.10.580.10">
    <property type="entry name" value="CBS-domain"/>
    <property type="match status" value="1"/>
</dbReference>
<dbReference type="PIRSF" id="PIRSF036990">
    <property type="entry name" value="UCP036990_CBS_BON"/>
    <property type="match status" value="1"/>
</dbReference>
<dbReference type="Pfam" id="PF00571">
    <property type="entry name" value="CBS"/>
    <property type="match status" value="2"/>
</dbReference>
<dbReference type="Pfam" id="PF04972">
    <property type="entry name" value="BON"/>
    <property type="match status" value="1"/>
</dbReference>
<dbReference type="PANTHER" id="PTHR43080">
    <property type="entry name" value="CBS DOMAIN-CONTAINING PROTEIN CBSX3, MITOCHONDRIAL"/>
    <property type="match status" value="1"/>
</dbReference>
<dbReference type="InterPro" id="IPR051257">
    <property type="entry name" value="Diverse_CBS-Domain"/>
</dbReference>
<accession>A0ABS9E3F0</accession>
<gene>
    <name evidence="5" type="ORF">L2A60_19635</name>
</gene>
<dbReference type="InterPro" id="IPR017080">
    <property type="entry name" value="UCP036990_CBS_BON"/>
</dbReference>
<feature type="domain" description="BON" evidence="3">
    <location>
        <begin position="184"/>
        <end position="257"/>
    </location>
</feature>
<proteinExistence type="predicted"/>
<evidence type="ECO:0000259" key="4">
    <source>
        <dbReference type="PROSITE" id="PS51371"/>
    </source>
</evidence>
<feature type="domain" description="CBS" evidence="4">
    <location>
        <begin position="41"/>
        <end position="98"/>
    </location>
</feature>
<dbReference type="SMART" id="SM00116">
    <property type="entry name" value="CBS"/>
    <property type="match status" value="2"/>
</dbReference>
<dbReference type="EMBL" id="JAKGBZ010000094">
    <property type="protein sequence ID" value="MCF3948858.1"/>
    <property type="molecule type" value="Genomic_DNA"/>
</dbReference>
<dbReference type="SUPFAM" id="SSF54631">
    <property type="entry name" value="CBS-domain pair"/>
    <property type="match status" value="1"/>
</dbReference>
<evidence type="ECO:0000313" key="5">
    <source>
        <dbReference type="EMBL" id="MCF3948858.1"/>
    </source>
</evidence>
<evidence type="ECO:0000256" key="1">
    <source>
        <dbReference type="ARBA" id="ARBA00023122"/>
    </source>
</evidence>
<dbReference type="InterPro" id="IPR000644">
    <property type="entry name" value="CBS_dom"/>
</dbReference>
<reference evidence="5 6" key="1">
    <citation type="submission" date="2022-01" db="EMBL/GenBank/DDBJ databases">
        <authorList>
            <person name="Won M."/>
            <person name="Kim S.-J."/>
            <person name="Kwon S.-W."/>
        </authorList>
    </citation>
    <scope>NUCLEOTIDE SEQUENCE [LARGE SCALE GENOMIC DNA]</scope>
    <source>
        <strain evidence="5 6">KCTC 23505</strain>
    </source>
</reference>
<dbReference type="PROSITE" id="PS50914">
    <property type="entry name" value="BON"/>
    <property type="match status" value="1"/>
</dbReference>
<sequence length="272" mass="29928">MTDCPLSRPAGLDRDQDHRCTTLLVSSCDCQEEIMNIRDIMTVGPVTVEPRTTLSDAGRIMLDQHLSALPVTDRDGRLVGIMTDGDLLRRPELDTAPEINWWHGFFAPETSARQFVKARGRYVGEIMTENVKTVTVETPLVDAVNLMEIHRIRQVPVGRGDALIGLLTRKNLLAALITRLLVVDDDVMSDDAKATMIHENITRLKWAPKGSVVITARDGIATLAGPIFSDAERRALIVLAENTKGVKSVVDRMIYVNPDNVDPSSGVAFGSF</sequence>
<evidence type="ECO:0000256" key="2">
    <source>
        <dbReference type="PROSITE-ProRule" id="PRU00703"/>
    </source>
</evidence>
<dbReference type="Proteomes" id="UP001521209">
    <property type="component" value="Unassembled WGS sequence"/>
</dbReference>
<keyword evidence="1 2" id="KW-0129">CBS domain</keyword>
<dbReference type="InterPro" id="IPR046342">
    <property type="entry name" value="CBS_dom_sf"/>
</dbReference>